<feature type="transmembrane region" description="Helical" evidence="1">
    <location>
        <begin position="380"/>
        <end position="397"/>
    </location>
</feature>
<feature type="transmembrane region" description="Helical" evidence="1">
    <location>
        <begin position="89"/>
        <end position="111"/>
    </location>
</feature>
<feature type="transmembrane region" description="Helical" evidence="1">
    <location>
        <begin position="123"/>
        <end position="140"/>
    </location>
</feature>
<keyword evidence="1" id="KW-0812">Transmembrane</keyword>
<sequence>MKNKEYQKIKWGIWAYFLLLIFEGALRKWVFPSLSTPILIIRDPIAIWLIYVAWQKNILTPNIYIVGMVFLSIIGIITALILGHGNIFVAVYGARILLIHFPLMFIIGAVFNKQDVIKIGKTMLWISIPMVYIIALQFFSQQTEWINIGVGGDTEGSGFSGALGYFRPSGTFSFTNGNTLFFSFLACFVIFFWVSKEKVNQFILIGATLALFASVPLSISRSLFFSVIITLLFTFLAMMFNRKNLPRLLISIVGLGVLFLILSQASFFRTGMEAFTSRFETASSIEGGLGGTLIERYLGGFVVAFQNTSETSFFGYGIGMGTNAGSQLLVGERSFLIAEDEWGRLIGEMGLLLGFLIIFIRLSFCLNITILAFKKIKSGDLLPWILLSFGLLIIPQGQWGVPTVLGFSTLIGGLILASIENENRTNEDLKNENNYFLTP</sequence>
<feature type="transmembrane region" description="Helical" evidence="1">
    <location>
        <begin position="36"/>
        <end position="54"/>
    </location>
</feature>
<dbReference type="OrthoDB" id="1491081at2"/>
<evidence type="ECO:0008006" key="4">
    <source>
        <dbReference type="Google" id="ProtNLM"/>
    </source>
</evidence>
<evidence type="ECO:0000313" key="2">
    <source>
        <dbReference type="EMBL" id="SEB81034.1"/>
    </source>
</evidence>
<dbReference type="RefSeq" id="WP_074671708.1">
    <property type="nucleotide sequence ID" value="NZ_FNTB01000001.1"/>
</dbReference>
<evidence type="ECO:0000313" key="3">
    <source>
        <dbReference type="Proteomes" id="UP000183038"/>
    </source>
</evidence>
<gene>
    <name evidence="2" type="ORF">SAMN05192540_1603</name>
</gene>
<name>A0A1H4ME75_9FLAO</name>
<keyword evidence="1" id="KW-1133">Transmembrane helix</keyword>
<organism evidence="2 3">
    <name type="scientific">Maribacter dokdonensis</name>
    <dbReference type="NCBI Taxonomy" id="320912"/>
    <lineage>
        <taxon>Bacteria</taxon>
        <taxon>Pseudomonadati</taxon>
        <taxon>Bacteroidota</taxon>
        <taxon>Flavobacteriia</taxon>
        <taxon>Flavobacteriales</taxon>
        <taxon>Flavobacteriaceae</taxon>
        <taxon>Maribacter</taxon>
    </lineage>
</organism>
<dbReference type="EMBL" id="FNTB01000001">
    <property type="protein sequence ID" value="SEB81034.1"/>
    <property type="molecule type" value="Genomic_DNA"/>
</dbReference>
<feature type="transmembrane region" description="Helical" evidence="1">
    <location>
        <begin position="223"/>
        <end position="241"/>
    </location>
</feature>
<dbReference type="AlphaFoldDB" id="A0A1H4ME75"/>
<dbReference type="Proteomes" id="UP000183038">
    <property type="component" value="Unassembled WGS sequence"/>
</dbReference>
<feature type="transmembrane region" description="Helical" evidence="1">
    <location>
        <begin position="12"/>
        <end position="30"/>
    </location>
</feature>
<protein>
    <recommendedName>
        <fullName evidence="4">O-Antigen ligase</fullName>
    </recommendedName>
</protein>
<feature type="transmembrane region" description="Helical" evidence="1">
    <location>
        <begin position="351"/>
        <end position="373"/>
    </location>
</feature>
<feature type="transmembrane region" description="Helical" evidence="1">
    <location>
        <begin position="201"/>
        <end position="217"/>
    </location>
</feature>
<accession>A0A1H4ME75</accession>
<reference evidence="2 3" key="1">
    <citation type="submission" date="2016-10" db="EMBL/GenBank/DDBJ databases">
        <authorList>
            <person name="de Groot N.N."/>
        </authorList>
    </citation>
    <scope>NUCLEOTIDE SEQUENCE [LARGE SCALE GENOMIC DNA]</scope>
    <source>
        <strain evidence="2 3">MAR_2009_71</strain>
    </source>
</reference>
<feature type="transmembrane region" description="Helical" evidence="1">
    <location>
        <begin position="174"/>
        <end position="194"/>
    </location>
</feature>
<keyword evidence="1" id="KW-0472">Membrane</keyword>
<evidence type="ECO:0000256" key="1">
    <source>
        <dbReference type="SAM" id="Phobius"/>
    </source>
</evidence>
<proteinExistence type="predicted"/>
<feature type="transmembrane region" description="Helical" evidence="1">
    <location>
        <begin position="63"/>
        <end position="83"/>
    </location>
</feature>
<feature type="transmembrane region" description="Helical" evidence="1">
    <location>
        <begin position="248"/>
        <end position="268"/>
    </location>
</feature>